<reference evidence="2" key="1">
    <citation type="submission" date="2021-03" db="EMBL/GenBank/DDBJ databases">
        <title>Draft genome sequence of rust myrtle Austropuccinia psidii MF-1, a brazilian biotype.</title>
        <authorList>
            <person name="Quecine M.C."/>
            <person name="Pachon D.M.R."/>
            <person name="Bonatelli M.L."/>
            <person name="Correr F.H."/>
            <person name="Franceschini L.M."/>
            <person name="Leite T.F."/>
            <person name="Margarido G.R.A."/>
            <person name="Almeida C.A."/>
            <person name="Ferrarezi J.A."/>
            <person name="Labate C.A."/>
        </authorList>
    </citation>
    <scope>NUCLEOTIDE SEQUENCE</scope>
    <source>
        <strain evidence="2">MF-1</strain>
    </source>
</reference>
<accession>A0A9Q3BVS5</accession>
<sequence length="203" mass="22102">MLEDEKTLSVKASFLATLKIGAAICDAIAQLGGAIQWFTSMWFCTARGDALRAMARENSALPTVNLAVSALAINFLRALPASVCHLSNTLVRLSFPDNFECQPTIDRLENGFTRLPGYFIGLIGWHCALFWLLANCLKVATHKLMDAFRLTSSSNSPYPVCSCLQAFYDPHCCIVQAACRPGVTVFGVGYPTAFLLGDPQLKC</sequence>
<gene>
    <name evidence="2" type="ORF">O181_011467</name>
</gene>
<dbReference type="AlphaFoldDB" id="A0A9Q3BVS5"/>
<evidence type="ECO:0000313" key="2">
    <source>
        <dbReference type="EMBL" id="MBW0471752.1"/>
    </source>
</evidence>
<organism evidence="2 3">
    <name type="scientific">Austropuccinia psidii MF-1</name>
    <dbReference type="NCBI Taxonomy" id="1389203"/>
    <lineage>
        <taxon>Eukaryota</taxon>
        <taxon>Fungi</taxon>
        <taxon>Dikarya</taxon>
        <taxon>Basidiomycota</taxon>
        <taxon>Pucciniomycotina</taxon>
        <taxon>Pucciniomycetes</taxon>
        <taxon>Pucciniales</taxon>
        <taxon>Sphaerophragmiaceae</taxon>
        <taxon>Austropuccinia</taxon>
    </lineage>
</organism>
<dbReference type="EMBL" id="AVOT02002850">
    <property type="protein sequence ID" value="MBW0471752.1"/>
    <property type="molecule type" value="Genomic_DNA"/>
</dbReference>
<proteinExistence type="predicted"/>
<dbReference type="Proteomes" id="UP000765509">
    <property type="component" value="Unassembled WGS sequence"/>
</dbReference>
<feature type="transmembrane region" description="Helical" evidence="1">
    <location>
        <begin position="118"/>
        <end position="140"/>
    </location>
</feature>
<evidence type="ECO:0000256" key="1">
    <source>
        <dbReference type="SAM" id="Phobius"/>
    </source>
</evidence>
<keyword evidence="1" id="KW-1133">Transmembrane helix</keyword>
<protein>
    <submittedName>
        <fullName evidence="2">Uncharacterized protein</fullName>
    </submittedName>
</protein>
<keyword evidence="1" id="KW-0472">Membrane</keyword>
<keyword evidence="3" id="KW-1185">Reference proteome</keyword>
<evidence type="ECO:0000313" key="3">
    <source>
        <dbReference type="Proteomes" id="UP000765509"/>
    </source>
</evidence>
<keyword evidence="1" id="KW-0812">Transmembrane</keyword>
<name>A0A9Q3BVS5_9BASI</name>
<comment type="caution">
    <text evidence="2">The sequence shown here is derived from an EMBL/GenBank/DDBJ whole genome shotgun (WGS) entry which is preliminary data.</text>
</comment>